<evidence type="ECO:0008006" key="3">
    <source>
        <dbReference type="Google" id="ProtNLM"/>
    </source>
</evidence>
<keyword evidence="2" id="KW-1185">Reference proteome</keyword>
<dbReference type="Gramene" id="TraesWEE_scaffold_062940_01G000400.1">
    <property type="protein sequence ID" value="TraesWEE_scaffold_062940_01G000400.1"/>
    <property type="gene ID" value="TraesWEE_scaffold_062940_01G000400"/>
</dbReference>
<dbReference type="Gramene" id="TraesMAC1A03G00035310.1">
    <property type="protein sequence ID" value="TraesMAC1A03G00035310.1"/>
    <property type="gene ID" value="TraesMAC1A03G00035310"/>
</dbReference>
<evidence type="ECO:0000313" key="2">
    <source>
        <dbReference type="Proteomes" id="UP000019116"/>
    </source>
</evidence>
<dbReference type="Gramene" id="TraesCLE_scaffold_056301_01G000200.1">
    <property type="protein sequence ID" value="TraesCLE_scaffold_056301_01G000200.1"/>
    <property type="gene ID" value="TraesCLE_scaffold_056301_01G000200"/>
</dbReference>
<protein>
    <recommendedName>
        <fullName evidence="3">Endonuclease/exonuclease/phosphatase domain-containing protein</fullName>
    </recommendedName>
</protein>
<dbReference type="AlphaFoldDB" id="A0A3B5XVR1"/>
<dbReference type="Gramene" id="TraesROB_scaffold_039049_01G000200.1">
    <property type="protein sequence ID" value="TraesROB_scaffold_039049_01G000200.1"/>
    <property type="gene ID" value="TraesROB_scaffold_039049_01G000200"/>
</dbReference>
<dbReference type="SMR" id="A0A3B5XVR1"/>
<dbReference type="Gramene" id="TraesCAD_scaffold_053039_01G000200.1">
    <property type="protein sequence ID" value="TraesCAD_scaffold_053039_01G000200.1"/>
    <property type="gene ID" value="TraesCAD_scaffold_053039_01G000200"/>
</dbReference>
<proteinExistence type="predicted"/>
<evidence type="ECO:0000313" key="1">
    <source>
        <dbReference type="EnsemblPlants" id="TraesCS1A02G093600.1"/>
    </source>
</evidence>
<name>A0A3B5XVR1_WHEAT</name>
<dbReference type="OrthoDB" id="10588415at2759"/>
<organism evidence="1">
    <name type="scientific">Triticum aestivum</name>
    <name type="common">Wheat</name>
    <dbReference type="NCBI Taxonomy" id="4565"/>
    <lineage>
        <taxon>Eukaryota</taxon>
        <taxon>Viridiplantae</taxon>
        <taxon>Streptophyta</taxon>
        <taxon>Embryophyta</taxon>
        <taxon>Tracheophyta</taxon>
        <taxon>Spermatophyta</taxon>
        <taxon>Magnoliopsida</taxon>
        <taxon>Liliopsida</taxon>
        <taxon>Poales</taxon>
        <taxon>Poaceae</taxon>
        <taxon>BOP clade</taxon>
        <taxon>Pooideae</taxon>
        <taxon>Triticodae</taxon>
        <taxon>Triticeae</taxon>
        <taxon>Triticinae</taxon>
        <taxon>Triticum</taxon>
    </lineage>
</organism>
<dbReference type="Gramene" id="TraesSTA1A03G00034020.1">
    <property type="protein sequence ID" value="TraesSTA1A03G00034020.1"/>
    <property type="gene ID" value="TraesSTA1A03G00034020"/>
</dbReference>
<dbReference type="Gramene" id="TraesCS1A02G093600.1">
    <property type="protein sequence ID" value="TraesCS1A02G093600.1"/>
    <property type="gene ID" value="TraesCS1A02G093600"/>
</dbReference>
<reference evidence="1" key="2">
    <citation type="submission" date="2018-10" db="UniProtKB">
        <authorList>
            <consortium name="EnsemblPlants"/>
        </authorList>
    </citation>
    <scope>IDENTIFICATION</scope>
</reference>
<dbReference type="Gramene" id="TraesJAG1A03G00035060.1">
    <property type="protein sequence ID" value="TraesJAG1A03G00035060.1"/>
    <property type="gene ID" value="TraesJAG1A03G00035060"/>
</dbReference>
<dbReference type="Gramene" id="TraesARI1A03G00035500.1">
    <property type="protein sequence ID" value="TraesARI1A03G00035500.1"/>
    <property type="gene ID" value="TraesARI1A03G00035500"/>
</dbReference>
<dbReference type="Gramene" id="TraesCS1A03G0226600.1">
    <property type="protein sequence ID" value="TraesCS1A03G0226600.1.CDS"/>
    <property type="gene ID" value="TraesCS1A03G0226600"/>
</dbReference>
<sequence length="81" mass="9100">MKGIFWNCRGAGKKGMSTCLTDMICANEVGFIGLQETMKGSYKQKIDPYQKFHWEWVPSRGKSGGILCGLNKYKFDVLGSK</sequence>
<dbReference type="Gramene" id="TraesLAC1A03G00036460.1">
    <property type="protein sequence ID" value="TraesLAC1A03G00036460.1"/>
    <property type="gene ID" value="TraesLAC1A03G00036460"/>
</dbReference>
<reference evidence="1" key="1">
    <citation type="submission" date="2018-08" db="EMBL/GenBank/DDBJ databases">
        <authorList>
            <person name="Rossello M."/>
        </authorList>
    </citation>
    <scope>NUCLEOTIDE SEQUENCE [LARGE SCALE GENOMIC DNA]</scope>
    <source>
        <strain evidence="1">cv. Chinese Spring</strain>
    </source>
</reference>
<accession>A0A3B5XVR1</accession>
<dbReference type="Proteomes" id="UP000019116">
    <property type="component" value="Chromosome 1A"/>
</dbReference>
<dbReference type="EnsemblPlants" id="TraesCS1A02G093600.1">
    <property type="protein sequence ID" value="TraesCS1A02G093600.1"/>
    <property type="gene ID" value="TraesCS1A02G093600"/>
</dbReference>